<name>A0A9Q1BHP6_HOLLE</name>
<feature type="compositionally biased region" description="Acidic residues" evidence="1">
    <location>
        <begin position="65"/>
        <end position="74"/>
    </location>
</feature>
<gene>
    <name evidence="2" type="ORF">HOLleu_33342</name>
</gene>
<dbReference type="OrthoDB" id="6078042at2759"/>
<feature type="compositionally biased region" description="Low complexity" evidence="1">
    <location>
        <begin position="252"/>
        <end position="261"/>
    </location>
</feature>
<feature type="compositionally biased region" description="Basic and acidic residues" evidence="1">
    <location>
        <begin position="29"/>
        <end position="45"/>
    </location>
</feature>
<evidence type="ECO:0000313" key="3">
    <source>
        <dbReference type="Proteomes" id="UP001152320"/>
    </source>
</evidence>
<protein>
    <submittedName>
        <fullName evidence="2">Uncharacterized protein</fullName>
    </submittedName>
</protein>
<dbReference type="Proteomes" id="UP001152320">
    <property type="component" value="Chromosome 17"/>
</dbReference>
<feature type="compositionally biased region" description="Polar residues" evidence="1">
    <location>
        <begin position="262"/>
        <end position="273"/>
    </location>
</feature>
<comment type="caution">
    <text evidence="2">The sequence shown here is derived from an EMBL/GenBank/DDBJ whole genome shotgun (WGS) entry which is preliminary data.</text>
</comment>
<organism evidence="2 3">
    <name type="scientific">Holothuria leucospilota</name>
    <name type="common">Black long sea cucumber</name>
    <name type="synonym">Mertensiothuria leucospilota</name>
    <dbReference type="NCBI Taxonomy" id="206669"/>
    <lineage>
        <taxon>Eukaryota</taxon>
        <taxon>Metazoa</taxon>
        <taxon>Echinodermata</taxon>
        <taxon>Eleutherozoa</taxon>
        <taxon>Echinozoa</taxon>
        <taxon>Holothuroidea</taxon>
        <taxon>Aspidochirotacea</taxon>
        <taxon>Aspidochirotida</taxon>
        <taxon>Holothuriidae</taxon>
        <taxon>Holothuria</taxon>
    </lineage>
</organism>
<reference evidence="2" key="1">
    <citation type="submission" date="2021-10" db="EMBL/GenBank/DDBJ databases">
        <title>Tropical sea cucumber genome reveals ecological adaptation and Cuvierian tubules defense mechanism.</title>
        <authorList>
            <person name="Chen T."/>
        </authorList>
    </citation>
    <scope>NUCLEOTIDE SEQUENCE</scope>
    <source>
        <strain evidence="2">Nanhai2018</strain>
        <tissue evidence="2">Muscle</tissue>
    </source>
</reference>
<feature type="compositionally biased region" description="Polar residues" evidence="1">
    <location>
        <begin position="1"/>
        <end position="11"/>
    </location>
</feature>
<dbReference type="AlphaFoldDB" id="A0A9Q1BHP6"/>
<keyword evidence="3" id="KW-1185">Reference proteome</keyword>
<feature type="region of interest" description="Disordered" evidence="1">
    <location>
        <begin position="1"/>
        <end position="75"/>
    </location>
</feature>
<evidence type="ECO:0000256" key="1">
    <source>
        <dbReference type="SAM" id="MobiDB-lite"/>
    </source>
</evidence>
<proteinExistence type="predicted"/>
<accession>A0A9Q1BHP6</accession>
<feature type="compositionally biased region" description="Pro residues" evidence="1">
    <location>
        <begin position="277"/>
        <end position="288"/>
    </location>
</feature>
<feature type="compositionally biased region" description="Low complexity" evidence="1">
    <location>
        <begin position="153"/>
        <end position="174"/>
    </location>
</feature>
<dbReference type="EMBL" id="JAIZAY010000017">
    <property type="protein sequence ID" value="KAJ8025714.1"/>
    <property type="molecule type" value="Genomic_DNA"/>
</dbReference>
<feature type="region of interest" description="Disordered" evidence="1">
    <location>
        <begin position="248"/>
        <end position="295"/>
    </location>
</feature>
<feature type="region of interest" description="Disordered" evidence="1">
    <location>
        <begin position="147"/>
        <end position="174"/>
    </location>
</feature>
<sequence length="444" mass="49130">MGNIQSLNINPSVGRMQRSLSLRSSRATDANDEKTAKDGSTKGSEDESETWADAIDGAAASLGEDGSDVEGSEDELTRLQNKLLMAENASSTDEEDASEGSLSALDRLLLKQRRERMMELKNIQDKNKRVSDGRNCRRLERFFTRALTGDNQSETGSVSSDTSDSTTSTTGRTESVVLEVRGLFQTQPVTSALQRNNFRSQLENIIRGNLIRQEREMETALRLQNAGLPGHAAGGRSLTDGFVAHQLHEESSTVSSSTHSSGNIHPSNPSILSPGQGVPPPPPPPPPGMVNQFMPIPMQYQPPQMQQHHMRPPVQIQSPTVAEAQDRSPTQVGPPPMQRLQQLNSGGMAPQLPWLLNRQEGLQDDIQMQIRAHHQEALISEISNLVHSQLVTSTLESNFRGELEVMMQFNFFETTESFVSKWFRWRTGDEYCSEPTTGCQHCQK</sequence>
<evidence type="ECO:0000313" key="2">
    <source>
        <dbReference type="EMBL" id="KAJ8025714.1"/>
    </source>
</evidence>